<sequence length="177" mass="19350">MFALILGLVILASAKTYPFTLTSCAKNPTFIIHQMTIQPDNPINIQGGFTLDFDIEVTKEITEATVALTFQKEVLFWVTVPCAKNVGSCTYNNICELFANVTDECLNATRSHGFDKVPCSCPIPVSRYTASIPIPPLDIPDGIEWLASGNYKIKMVATDPTGAEISCYDAKFSLSTK</sequence>
<dbReference type="VEuPathDB" id="AmoebaDB:KM1_000370"/>
<evidence type="ECO:0000256" key="1">
    <source>
        <dbReference type="ARBA" id="ARBA00022729"/>
    </source>
</evidence>
<dbReference type="SMART" id="SM00737">
    <property type="entry name" value="ML"/>
    <property type="match status" value="1"/>
</dbReference>
<dbReference type="GO" id="GO:0005319">
    <property type="term" value="F:lipid transporter activity"/>
    <property type="evidence" value="ECO:0007669"/>
    <property type="project" value="TreeGrafter"/>
</dbReference>
<dbReference type="AlphaFoldDB" id="A0A5K1V3S9"/>
<dbReference type="Proteomes" id="UP000078387">
    <property type="component" value="Unassembled WGS sequence"/>
</dbReference>
<comment type="caution">
    <text evidence="4">The sequence shown here is derived from an EMBL/GenBank/DDBJ whole genome shotgun (WGS) entry which is preliminary data.</text>
</comment>
<dbReference type="VEuPathDB" id="AmoebaDB:EHI5A_000260"/>
<name>A0A5K1V3S9_ENTHI</name>
<reference evidence="4 5" key="1">
    <citation type="submission" date="2016-05" db="EMBL/GenBank/DDBJ databases">
        <title>First whole genome sequencing of Entamoeba histolytica HM1:IMSS-clone-6.</title>
        <authorList>
            <person name="Mukherjee Avik.K."/>
            <person name="Izumyama S."/>
            <person name="Nakada-Tsukui K."/>
            <person name="Nozaki T."/>
        </authorList>
    </citation>
    <scope>NUCLEOTIDE SEQUENCE [LARGE SCALE GENOMIC DNA]</scope>
    <source>
        <strain evidence="4 5">HM1:IMSS clone 6</strain>
    </source>
</reference>
<dbReference type="Gene3D" id="2.70.220.10">
    <property type="entry name" value="Ganglioside GM2 activator"/>
    <property type="match status" value="1"/>
</dbReference>
<dbReference type="PANTHER" id="PTHR17357">
    <property type="entry name" value="GM2 GANGLIOSIDE ACTIVATOR PROTEIN"/>
    <property type="match status" value="1"/>
</dbReference>
<dbReference type="GO" id="GO:0009898">
    <property type="term" value="C:cytoplasmic side of plasma membrane"/>
    <property type="evidence" value="ECO:0007669"/>
    <property type="project" value="TreeGrafter"/>
</dbReference>
<dbReference type="PANTHER" id="PTHR17357:SF0">
    <property type="entry name" value="GANGLIOSIDE GM2 ACTIVATOR"/>
    <property type="match status" value="1"/>
</dbReference>
<dbReference type="InterPro" id="IPR003172">
    <property type="entry name" value="ML_dom"/>
</dbReference>
<evidence type="ECO:0000259" key="3">
    <source>
        <dbReference type="SMART" id="SM00737"/>
    </source>
</evidence>
<evidence type="ECO:0000313" key="5">
    <source>
        <dbReference type="Proteomes" id="UP000078387"/>
    </source>
</evidence>
<feature type="chain" id="PRO_5023805468" evidence="2">
    <location>
        <begin position="17"/>
        <end position="177"/>
    </location>
</feature>
<evidence type="ECO:0000313" key="4">
    <source>
        <dbReference type="EMBL" id="GAT91428.1"/>
    </source>
</evidence>
<dbReference type="OMA" id="WENCGPP"/>
<dbReference type="VEuPathDB" id="AmoebaDB:EHI_151800"/>
<dbReference type="VEuPathDB" id="AmoebaDB:EHI7A_000250"/>
<dbReference type="SUPFAM" id="SSF63707">
    <property type="entry name" value="Ganglioside M2 (gm2) activator"/>
    <property type="match status" value="1"/>
</dbReference>
<feature type="signal peptide" evidence="2">
    <location>
        <begin position="1"/>
        <end position="16"/>
    </location>
</feature>
<evidence type="ECO:0000256" key="2">
    <source>
        <dbReference type="SAM" id="SignalP"/>
    </source>
</evidence>
<dbReference type="EMBL" id="BDEQ01000001">
    <property type="protein sequence ID" value="GAT91428.1"/>
    <property type="molecule type" value="Genomic_DNA"/>
</dbReference>
<proteinExistence type="predicted"/>
<gene>
    <name evidence="4" type="ORF">CL6EHI_151800</name>
</gene>
<keyword evidence="1 2" id="KW-0732">Signal</keyword>
<dbReference type="VEuPathDB" id="AmoebaDB:EHI8A_000020"/>
<organism evidence="4 5">
    <name type="scientific">Entamoeba histolytica</name>
    <dbReference type="NCBI Taxonomy" id="5759"/>
    <lineage>
        <taxon>Eukaryota</taxon>
        <taxon>Amoebozoa</taxon>
        <taxon>Evosea</taxon>
        <taxon>Archamoebae</taxon>
        <taxon>Mastigamoebida</taxon>
        <taxon>Entamoebidae</taxon>
        <taxon>Entamoeba</taxon>
    </lineage>
</organism>
<dbReference type="GO" id="GO:0006689">
    <property type="term" value="P:ganglioside catabolic process"/>
    <property type="evidence" value="ECO:0007669"/>
    <property type="project" value="InterPro"/>
</dbReference>
<dbReference type="GO" id="GO:0008047">
    <property type="term" value="F:enzyme activator activity"/>
    <property type="evidence" value="ECO:0007669"/>
    <property type="project" value="InterPro"/>
</dbReference>
<dbReference type="InterPro" id="IPR028996">
    <property type="entry name" value="GM2-AP"/>
</dbReference>
<feature type="domain" description="MD-2-related lipid-recognition" evidence="3">
    <location>
        <begin position="21"/>
        <end position="172"/>
    </location>
</feature>
<protein>
    <submittedName>
        <fullName evidence="4">Ganglioside gm2 activator protein putative</fullName>
    </submittedName>
</protein>
<accession>A0A5K1V3S9</accession>
<dbReference type="Pfam" id="PF02221">
    <property type="entry name" value="E1_DerP2_DerF2"/>
    <property type="match status" value="1"/>
</dbReference>
<dbReference type="InterPro" id="IPR036846">
    <property type="entry name" value="GM2-AP_sf"/>
</dbReference>